<dbReference type="AlphaFoldDB" id="W1NJJ4"/>
<protein>
    <submittedName>
        <fullName evidence="2">Uncharacterized protein</fullName>
    </submittedName>
</protein>
<evidence type="ECO:0000256" key="1">
    <source>
        <dbReference type="SAM" id="MobiDB-lite"/>
    </source>
</evidence>
<organism evidence="2 3">
    <name type="scientific">Amborella trichopoda</name>
    <dbReference type="NCBI Taxonomy" id="13333"/>
    <lineage>
        <taxon>Eukaryota</taxon>
        <taxon>Viridiplantae</taxon>
        <taxon>Streptophyta</taxon>
        <taxon>Embryophyta</taxon>
        <taxon>Tracheophyta</taxon>
        <taxon>Spermatophyta</taxon>
        <taxon>Magnoliopsida</taxon>
        <taxon>Amborellales</taxon>
        <taxon>Amborellaceae</taxon>
        <taxon>Amborella</taxon>
    </lineage>
</organism>
<feature type="region of interest" description="Disordered" evidence="1">
    <location>
        <begin position="25"/>
        <end position="97"/>
    </location>
</feature>
<evidence type="ECO:0000313" key="2">
    <source>
        <dbReference type="EMBL" id="ERM95957.1"/>
    </source>
</evidence>
<sequence>MFRSSVTPLQRCKCARLSVAPEPVPEVIVPDNGGEDAGNEGLNASGSEGLDEGSEQPMAFTVDDMEEVAKDEVPRISEREELDTDEGLEQPGATTPDVVIEVPALELSEV</sequence>
<proteinExistence type="predicted"/>
<accession>W1NJJ4</accession>
<keyword evidence="3" id="KW-1185">Reference proteome</keyword>
<dbReference type="Proteomes" id="UP000017836">
    <property type="component" value="Unassembled WGS sequence"/>
</dbReference>
<dbReference type="EMBL" id="KI397373">
    <property type="protein sequence ID" value="ERM95957.1"/>
    <property type="molecule type" value="Genomic_DNA"/>
</dbReference>
<name>W1NJJ4_AMBTC</name>
<feature type="compositionally biased region" description="Basic and acidic residues" evidence="1">
    <location>
        <begin position="67"/>
        <end position="79"/>
    </location>
</feature>
<reference evidence="3" key="1">
    <citation type="journal article" date="2013" name="Science">
        <title>The Amborella genome and the evolution of flowering plants.</title>
        <authorList>
            <consortium name="Amborella Genome Project"/>
        </authorList>
    </citation>
    <scope>NUCLEOTIDE SEQUENCE [LARGE SCALE GENOMIC DNA]</scope>
</reference>
<dbReference type="HOGENOM" id="CLU_2174379_0_0_1"/>
<dbReference type="Gramene" id="ERM95957">
    <property type="protein sequence ID" value="ERM95957"/>
    <property type="gene ID" value="AMTR_s00060p00210560"/>
</dbReference>
<evidence type="ECO:0000313" key="3">
    <source>
        <dbReference type="Proteomes" id="UP000017836"/>
    </source>
</evidence>
<gene>
    <name evidence="2" type="ORF">AMTR_s00060p00210560</name>
</gene>